<evidence type="ECO:0000313" key="11">
    <source>
        <dbReference type="Proteomes" id="UP000816034"/>
    </source>
</evidence>
<comment type="similarity">
    <text evidence="3 9">Belongs to the KISH family.</text>
</comment>
<evidence type="ECO:0000256" key="9">
    <source>
        <dbReference type="RuleBase" id="RU910717"/>
    </source>
</evidence>
<keyword evidence="5" id="KW-0732">Signal</keyword>
<feature type="transmembrane region" description="Helical" evidence="9">
    <location>
        <begin position="6"/>
        <end position="24"/>
    </location>
</feature>
<keyword evidence="7" id="KW-0333">Golgi apparatus</keyword>
<organism evidence="10 11">
    <name type="scientific">Naegleria lovaniensis</name>
    <name type="common">Amoeba</name>
    <dbReference type="NCBI Taxonomy" id="51637"/>
    <lineage>
        <taxon>Eukaryota</taxon>
        <taxon>Discoba</taxon>
        <taxon>Heterolobosea</taxon>
        <taxon>Tetramitia</taxon>
        <taxon>Eutetramitia</taxon>
        <taxon>Vahlkampfiidae</taxon>
        <taxon>Naegleria</taxon>
    </lineage>
</organism>
<evidence type="ECO:0000313" key="10">
    <source>
        <dbReference type="EMBL" id="KAG2386548.1"/>
    </source>
</evidence>
<dbReference type="EMBL" id="PYSW02000015">
    <property type="protein sequence ID" value="KAG2386548.1"/>
    <property type="molecule type" value="Genomic_DNA"/>
</dbReference>
<protein>
    <recommendedName>
        <fullName evidence="9">Protein kish</fullName>
    </recommendedName>
</protein>
<dbReference type="GeneID" id="68094748"/>
<gene>
    <name evidence="10" type="ORF">C9374_002292</name>
</gene>
<comment type="caution">
    <text evidence="10">The sequence shown here is derived from an EMBL/GenBank/DDBJ whole genome shotgun (WGS) entry which is preliminary data.</text>
</comment>
<evidence type="ECO:0000256" key="3">
    <source>
        <dbReference type="ARBA" id="ARBA00008961"/>
    </source>
</evidence>
<feature type="transmembrane region" description="Helical" evidence="9">
    <location>
        <begin position="44"/>
        <end position="72"/>
    </location>
</feature>
<keyword evidence="4 9" id="KW-0812">Transmembrane</keyword>
<dbReference type="RefSeq" id="XP_044550540.1">
    <property type="nucleotide sequence ID" value="XM_044691694.1"/>
</dbReference>
<comment type="caution">
    <text evidence="9">Lacks conserved residue(s) required for the propagation of feature annotation.</text>
</comment>
<keyword evidence="11" id="KW-1185">Reference proteome</keyword>
<dbReference type="Proteomes" id="UP000816034">
    <property type="component" value="Unassembled WGS sequence"/>
</dbReference>
<dbReference type="InterPro" id="IPR042863">
    <property type="entry name" value="Kish-B"/>
</dbReference>
<dbReference type="PANTHER" id="PTHR46815">
    <property type="entry name" value="PROTEIN KISH-B"/>
    <property type="match status" value="1"/>
</dbReference>
<evidence type="ECO:0000256" key="2">
    <source>
        <dbReference type="ARBA" id="ARBA00004614"/>
    </source>
</evidence>
<keyword evidence="6 9" id="KW-1133">Transmembrane helix</keyword>
<evidence type="ECO:0000256" key="8">
    <source>
        <dbReference type="ARBA" id="ARBA00023136"/>
    </source>
</evidence>
<evidence type="ECO:0000256" key="5">
    <source>
        <dbReference type="ARBA" id="ARBA00022729"/>
    </source>
</evidence>
<proteinExistence type="inferred from homology"/>
<dbReference type="AlphaFoldDB" id="A0AA88GV58"/>
<evidence type="ECO:0000256" key="6">
    <source>
        <dbReference type="ARBA" id="ARBA00022989"/>
    </source>
</evidence>
<evidence type="ECO:0000256" key="4">
    <source>
        <dbReference type="ARBA" id="ARBA00022692"/>
    </source>
</evidence>
<dbReference type="GO" id="GO:0000139">
    <property type="term" value="C:Golgi membrane"/>
    <property type="evidence" value="ECO:0007669"/>
    <property type="project" value="UniProtKB-SubCell"/>
</dbReference>
<dbReference type="InterPro" id="IPR009653">
    <property type="entry name" value="Ksh1"/>
</dbReference>
<comment type="function">
    <text evidence="1 9">Involved in the early part of the secretory pathway.</text>
</comment>
<name>A0AA88GV58_NAELO</name>
<reference evidence="10 11" key="1">
    <citation type="journal article" date="2018" name="BMC Genomics">
        <title>The genome of Naegleria lovaniensis, the basis for a comparative approach to unravel pathogenicity factors of the human pathogenic amoeba N. fowleri.</title>
        <authorList>
            <person name="Liechti N."/>
            <person name="Schurch N."/>
            <person name="Bruggmann R."/>
            <person name="Wittwer M."/>
        </authorList>
    </citation>
    <scope>NUCLEOTIDE SEQUENCE [LARGE SCALE GENOMIC DNA]</scope>
    <source>
        <strain evidence="10 11">ATCC 30569</strain>
    </source>
</reference>
<dbReference type="PANTHER" id="PTHR46815:SF1">
    <property type="entry name" value="PROTEIN KISH-B"/>
    <property type="match status" value="1"/>
</dbReference>
<evidence type="ECO:0000256" key="7">
    <source>
        <dbReference type="ARBA" id="ARBA00023034"/>
    </source>
</evidence>
<dbReference type="Pfam" id="PF06842">
    <property type="entry name" value="DUF1242"/>
    <property type="match status" value="1"/>
</dbReference>
<accession>A0AA88GV58</accession>
<comment type="subcellular location">
    <subcellularLocation>
        <location evidence="2">Golgi apparatus membrane</location>
        <topology evidence="2">Single-pass type I membrane protein</topology>
    </subcellularLocation>
</comment>
<keyword evidence="8 9" id="KW-0472">Membrane</keyword>
<sequence length="74" mass="8565">MTNVFSGEGILCVLLLFCASCGYFRRVPRIKQYMENRKKGFFGIFFKGSVIGIRLHYLVSLLMSIMSLYILFVK</sequence>
<evidence type="ECO:0000256" key="1">
    <source>
        <dbReference type="ARBA" id="ARBA00002154"/>
    </source>
</evidence>